<dbReference type="Gene3D" id="3.30.70.270">
    <property type="match status" value="2"/>
</dbReference>
<dbReference type="CDD" id="cd01647">
    <property type="entry name" value="RT_LTR"/>
    <property type="match status" value="1"/>
</dbReference>
<keyword evidence="3" id="KW-0540">Nuclease</keyword>
<feature type="domain" description="Reverse transcriptase" evidence="8">
    <location>
        <begin position="624"/>
        <end position="802"/>
    </location>
</feature>
<evidence type="ECO:0000256" key="2">
    <source>
        <dbReference type="ARBA" id="ARBA00022695"/>
    </source>
</evidence>
<evidence type="ECO:0000256" key="3">
    <source>
        <dbReference type="ARBA" id="ARBA00022722"/>
    </source>
</evidence>
<dbReference type="Pfam" id="PF17917">
    <property type="entry name" value="RT_RNaseH"/>
    <property type="match status" value="1"/>
</dbReference>
<dbReference type="AlphaFoldDB" id="A0A8T0EAW4"/>
<dbReference type="GO" id="GO:0003676">
    <property type="term" value="F:nucleic acid binding"/>
    <property type="evidence" value="ECO:0007669"/>
    <property type="project" value="InterPro"/>
</dbReference>
<dbReference type="InterPro" id="IPR043128">
    <property type="entry name" value="Rev_trsase/Diguanyl_cyclase"/>
</dbReference>
<dbReference type="PROSITE" id="PS50878">
    <property type="entry name" value="RT_POL"/>
    <property type="match status" value="1"/>
</dbReference>
<evidence type="ECO:0000256" key="5">
    <source>
        <dbReference type="ARBA" id="ARBA00022801"/>
    </source>
</evidence>
<keyword evidence="6" id="KW-0695">RNA-directed DNA polymerase</keyword>
<dbReference type="InterPro" id="IPR041373">
    <property type="entry name" value="RT_RNaseH"/>
</dbReference>
<organism evidence="10 11">
    <name type="scientific">Argiope bruennichi</name>
    <name type="common">Wasp spider</name>
    <name type="synonym">Aranea bruennichi</name>
    <dbReference type="NCBI Taxonomy" id="94029"/>
    <lineage>
        <taxon>Eukaryota</taxon>
        <taxon>Metazoa</taxon>
        <taxon>Ecdysozoa</taxon>
        <taxon>Arthropoda</taxon>
        <taxon>Chelicerata</taxon>
        <taxon>Arachnida</taxon>
        <taxon>Araneae</taxon>
        <taxon>Araneomorphae</taxon>
        <taxon>Entelegynae</taxon>
        <taxon>Araneoidea</taxon>
        <taxon>Araneidae</taxon>
        <taxon>Argiope</taxon>
    </lineage>
</organism>
<dbReference type="GO" id="GO:0015074">
    <property type="term" value="P:DNA integration"/>
    <property type="evidence" value="ECO:0007669"/>
    <property type="project" value="InterPro"/>
</dbReference>
<evidence type="ECO:0000313" key="10">
    <source>
        <dbReference type="EMBL" id="KAF8768490.1"/>
    </source>
</evidence>
<dbReference type="InterPro" id="IPR043502">
    <property type="entry name" value="DNA/RNA_pol_sf"/>
</dbReference>
<comment type="caution">
    <text evidence="10">The sequence shown here is derived from an EMBL/GenBank/DDBJ whole genome shotgun (WGS) entry which is preliminary data.</text>
</comment>
<evidence type="ECO:0000259" key="8">
    <source>
        <dbReference type="PROSITE" id="PS50878"/>
    </source>
</evidence>
<name>A0A8T0EAW4_ARGBR</name>
<keyword evidence="1" id="KW-0808">Transferase</keyword>
<dbReference type="InterPro" id="IPR036397">
    <property type="entry name" value="RNaseH_sf"/>
</dbReference>
<evidence type="ECO:0000256" key="7">
    <source>
        <dbReference type="SAM" id="MobiDB-lite"/>
    </source>
</evidence>
<dbReference type="Proteomes" id="UP000807504">
    <property type="component" value="Unassembled WGS sequence"/>
</dbReference>
<dbReference type="InterPro" id="IPR012337">
    <property type="entry name" value="RNaseH-like_sf"/>
</dbReference>
<dbReference type="InterPro" id="IPR050951">
    <property type="entry name" value="Retrovirus_Pol_polyprotein"/>
</dbReference>
<dbReference type="Pfam" id="PF00665">
    <property type="entry name" value="rve"/>
    <property type="match status" value="1"/>
</dbReference>
<dbReference type="EMBL" id="JABXBU010002230">
    <property type="protein sequence ID" value="KAF8768490.1"/>
    <property type="molecule type" value="Genomic_DNA"/>
</dbReference>
<evidence type="ECO:0000256" key="6">
    <source>
        <dbReference type="ARBA" id="ARBA00022918"/>
    </source>
</evidence>
<reference evidence="10" key="2">
    <citation type="submission" date="2020-06" db="EMBL/GenBank/DDBJ databases">
        <authorList>
            <person name="Sheffer M."/>
        </authorList>
    </citation>
    <scope>NUCLEOTIDE SEQUENCE</scope>
</reference>
<reference evidence="10" key="1">
    <citation type="journal article" date="2020" name="bioRxiv">
        <title>Chromosome-level reference genome of the European wasp spider Argiope bruennichi: a resource for studies on range expansion and evolutionary adaptation.</title>
        <authorList>
            <person name="Sheffer M.M."/>
            <person name="Hoppe A."/>
            <person name="Krehenwinkel H."/>
            <person name="Uhl G."/>
            <person name="Kuss A.W."/>
            <person name="Jensen L."/>
            <person name="Jensen C."/>
            <person name="Gillespie R.G."/>
            <person name="Hoff K.J."/>
            <person name="Prost S."/>
        </authorList>
    </citation>
    <scope>NUCLEOTIDE SEQUENCE</scope>
</reference>
<dbReference type="GO" id="GO:0016787">
    <property type="term" value="F:hydrolase activity"/>
    <property type="evidence" value="ECO:0007669"/>
    <property type="project" value="UniProtKB-KW"/>
</dbReference>
<dbReference type="SUPFAM" id="SSF56672">
    <property type="entry name" value="DNA/RNA polymerases"/>
    <property type="match status" value="1"/>
</dbReference>
<sequence>MVERNRPFSPKKEEKYKATERMANAKPNENKSWRNLAPQRNGGETILISGKPLQCYECLSTTHLRPNCPQLKRNQPTEQINHVGSAHENELFAPYISEGSVNGSEIKILRDSGGSVDIVTRNYVSNADFTGEVIWVKQPLDLDLRCLPLARVKLNSPEFGEVVTKAAIVDSSLDQGIYLLSNATAELLNKRISIATVNAVTTRSQKKGENAKGDGKAREKTKAPLKLVPVISEIFSKLNIDCVGPLPISEKNNRYLLTAMCMSSKYPDAIPIEDLTSITVINAMLNVFSRMGFPREIQCDWGTSFTSYLTTEFFDKFGIKVTHSSVRHPQTNPVERFHKTIKRLLKVLCLESGKDWEKNLPATLLALRTVTHESTGFSPAELVHGKNLRTPEVLLYEHWVAPKENETAVAKYMYDLINRMRRCQDIAVTRMLETRDKRKLWYDKNAVHRQYKSGDQVLVLAASMPNKLSVQWIGPGEIQSQLSETNYIVKMTGKEAKPQIFHVNLLKPYHKRLAEVNLVFHEEKVNVETENDLEIAYPTGDVNVYDFEEISRSSNLEERLTTEQIGELKELLHKHKTVFSNKPGKTHLVEHDIELISNQPVRSKPYRTSQRQAEILKSEIKQMLDLKIIEMGQSDYTSPMLLVEAPGKAPRPCIDYRKLNSVIKTEYFPLPNLEERVERVSAAKFITVLDLAKGYWQIPMTKNASRLAAFVTNFGTYLPLRMPFGLVNAPYFFSKMMAEILGNCEKYAVPYLDDIAIYSETWEEHLKHVDEVLKRIGAANLTVKPSKCQLAQSRTKYLGHMVGDGVRTPAEAKIKAVIDFPTPKTKTQIRAFLGLAGYYAHYVEKFSVIAAPLTNALKVQTDASDVGMGVVMSQLDSEGKEHPILYLSKKFSDAEKKYSTTEKECASIVYAIKKLKFYLDGQHFTIVTDHNPLVWLKTNAGNNPRLMRWSLALQPYNYTVTHKPGSKHQNADGLSRCDL</sequence>
<dbReference type="PROSITE" id="PS50994">
    <property type="entry name" value="INTEGRASE"/>
    <property type="match status" value="1"/>
</dbReference>
<dbReference type="Gene3D" id="3.30.420.10">
    <property type="entry name" value="Ribonuclease H-like superfamily/Ribonuclease H"/>
    <property type="match status" value="1"/>
</dbReference>
<accession>A0A8T0EAW4</accession>
<dbReference type="GO" id="GO:0042575">
    <property type="term" value="C:DNA polymerase complex"/>
    <property type="evidence" value="ECO:0007669"/>
    <property type="project" value="UniProtKB-ARBA"/>
</dbReference>
<dbReference type="GO" id="GO:0003964">
    <property type="term" value="F:RNA-directed DNA polymerase activity"/>
    <property type="evidence" value="ECO:0007669"/>
    <property type="project" value="UniProtKB-KW"/>
</dbReference>
<evidence type="ECO:0000256" key="4">
    <source>
        <dbReference type="ARBA" id="ARBA00022759"/>
    </source>
</evidence>
<dbReference type="InterPro" id="IPR000477">
    <property type="entry name" value="RT_dom"/>
</dbReference>
<keyword evidence="4" id="KW-0255">Endonuclease</keyword>
<feature type="compositionally biased region" description="Basic and acidic residues" evidence="7">
    <location>
        <begin position="1"/>
        <end position="20"/>
    </location>
</feature>
<dbReference type="SUPFAM" id="SSF53098">
    <property type="entry name" value="Ribonuclease H-like"/>
    <property type="match status" value="1"/>
</dbReference>
<dbReference type="GO" id="GO:0004519">
    <property type="term" value="F:endonuclease activity"/>
    <property type="evidence" value="ECO:0007669"/>
    <property type="project" value="UniProtKB-KW"/>
</dbReference>
<dbReference type="Gene3D" id="3.10.10.10">
    <property type="entry name" value="HIV Type 1 Reverse Transcriptase, subunit A, domain 1"/>
    <property type="match status" value="1"/>
</dbReference>
<protein>
    <submittedName>
        <fullName evidence="10">Retrovirus-related Pol polyprotein like</fullName>
    </submittedName>
</protein>
<evidence type="ECO:0000313" key="11">
    <source>
        <dbReference type="Proteomes" id="UP000807504"/>
    </source>
</evidence>
<gene>
    <name evidence="10" type="ORF">HNY73_021303</name>
</gene>
<keyword evidence="2" id="KW-0548">Nucleotidyltransferase</keyword>
<dbReference type="Pfam" id="PF00078">
    <property type="entry name" value="RVT_1"/>
    <property type="match status" value="1"/>
</dbReference>
<dbReference type="InterPro" id="IPR001584">
    <property type="entry name" value="Integrase_cat-core"/>
</dbReference>
<feature type="domain" description="Integrase catalytic" evidence="9">
    <location>
        <begin position="225"/>
        <end position="387"/>
    </location>
</feature>
<evidence type="ECO:0000256" key="1">
    <source>
        <dbReference type="ARBA" id="ARBA00022679"/>
    </source>
</evidence>
<keyword evidence="5" id="KW-0378">Hydrolase</keyword>
<proteinExistence type="predicted"/>
<dbReference type="CDD" id="cd09274">
    <property type="entry name" value="RNase_HI_RT_Ty3"/>
    <property type="match status" value="1"/>
</dbReference>
<feature type="region of interest" description="Disordered" evidence="7">
    <location>
        <begin position="1"/>
        <end position="37"/>
    </location>
</feature>
<evidence type="ECO:0000259" key="9">
    <source>
        <dbReference type="PROSITE" id="PS50994"/>
    </source>
</evidence>
<dbReference type="FunFam" id="3.10.20.370:FF:000001">
    <property type="entry name" value="Retrovirus-related Pol polyprotein from transposon 17.6-like protein"/>
    <property type="match status" value="1"/>
</dbReference>
<dbReference type="PANTHER" id="PTHR37984">
    <property type="entry name" value="PROTEIN CBG26694"/>
    <property type="match status" value="1"/>
</dbReference>
<dbReference type="PANTHER" id="PTHR37984:SF5">
    <property type="entry name" value="PROTEIN NYNRIN-LIKE"/>
    <property type="match status" value="1"/>
</dbReference>
<keyword evidence="11" id="KW-1185">Reference proteome</keyword>